<sequence length="418" mass="48192">MNSNKTKKKNIALVHYSYPPVIGGVEFIMEAHAKQFAQAGHQVKIITGVGRSVEANISIHRIKDFSTDSEETEIVQEELRNGFLTERFGKLKNKLKKEIQKALGDISVCFVHNVLTMHFNMALTAAFSEIIKEWGEEKDFYIWCHDASLNNPDYRIPNRGKYPWKLLQEVQPHGRYITISSWRKKQLSELFGVDSSSVQIVPNGVDIRSFLGVTDFIWQIAQDLNLFHQEIVLFFPSRILRRKNYELAIHITHALNRLGKKSLLLLTGPPDPHNSKTKEYLSELCALIKKLDCEKEVIFIYNLKEKYGQDFKIGYSHLQALYSLSDILLFPSSQEGFGIPLLEAASKKLPIACSNIASFTEVTKEYTLLFNLKDDPYEIAQRIIDFLNSQPTYHLFKKIMKTYSWEAIYENYLKELVS</sequence>
<evidence type="ECO:0000259" key="3">
    <source>
        <dbReference type="Pfam" id="PF13439"/>
    </source>
</evidence>
<proteinExistence type="predicted"/>
<name>A0A523YKG7_UNCAE</name>
<dbReference type="SUPFAM" id="SSF53756">
    <property type="entry name" value="UDP-Glycosyltransferase/glycogen phosphorylase"/>
    <property type="match status" value="1"/>
</dbReference>
<feature type="domain" description="Glycosyl transferase family 1" evidence="2">
    <location>
        <begin position="218"/>
        <end position="398"/>
    </location>
</feature>
<evidence type="ECO:0000313" key="4">
    <source>
        <dbReference type="EMBL" id="TET92025.1"/>
    </source>
</evidence>
<dbReference type="Gene3D" id="3.40.50.2000">
    <property type="entry name" value="Glycogen Phosphorylase B"/>
    <property type="match status" value="2"/>
</dbReference>
<dbReference type="AlphaFoldDB" id="A0A523YKG7"/>
<dbReference type="CDD" id="cd03801">
    <property type="entry name" value="GT4_PimA-like"/>
    <property type="match status" value="1"/>
</dbReference>
<keyword evidence="1 4" id="KW-0808">Transferase</keyword>
<evidence type="ECO:0000256" key="1">
    <source>
        <dbReference type="ARBA" id="ARBA00022679"/>
    </source>
</evidence>
<dbReference type="Proteomes" id="UP000316925">
    <property type="component" value="Unassembled WGS sequence"/>
</dbReference>
<dbReference type="PANTHER" id="PTHR46401:SF2">
    <property type="entry name" value="GLYCOSYLTRANSFERASE WBBK-RELATED"/>
    <property type="match status" value="1"/>
</dbReference>
<evidence type="ECO:0000259" key="2">
    <source>
        <dbReference type="Pfam" id="PF00534"/>
    </source>
</evidence>
<gene>
    <name evidence="4" type="ORF">E3J33_04495</name>
</gene>
<evidence type="ECO:0000313" key="5">
    <source>
        <dbReference type="Proteomes" id="UP000316925"/>
    </source>
</evidence>
<organism evidence="4 5">
    <name type="scientific">Aerophobetes bacterium</name>
    <dbReference type="NCBI Taxonomy" id="2030807"/>
    <lineage>
        <taxon>Bacteria</taxon>
        <taxon>Candidatus Aerophobota</taxon>
    </lineage>
</organism>
<dbReference type="Pfam" id="PF13439">
    <property type="entry name" value="Glyco_transf_4"/>
    <property type="match status" value="1"/>
</dbReference>
<dbReference type="GO" id="GO:0009103">
    <property type="term" value="P:lipopolysaccharide biosynthetic process"/>
    <property type="evidence" value="ECO:0007669"/>
    <property type="project" value="TreeGrafter"/>
</dbReference>
<dbReference type="GO" id="GO:0016757">
    <property type="term" value="F:glycosyltransferase activity"/>
    <property type="evidence" value="ECO:0007669"/>
    <property type="project" value="InterPro"/>
</dbReference>
<dbReference type="PANTHER" id="PTHR46401">
    <property type="entry name" value="GLYCOSYLTRANSFERASE WBBK-RELATED"/>
    <property type="match status" value="1"/>
</dbReference>
<protein>
    <submittedName>
        <fullName evidence="4">Glycosyltransferase</fullName>
    </submittedName>
</protein>
<reference evidence="4 5" key="1">
    <citation type="submission" date="2019-03" db="EMBL/GenBank/DDBJ databases">
        <title>Metabolic potential of uncultured bacteria and archaea associated with petroleum seepage in deep-sea sediments.</title>
        <authorList>
            <person name="Dong X."/>
            <person name="Hubert C."/>
        </authorList>
    </citation>
    <scope>NUCLEOTIDE SEQUENCE [LARGE SCALE GENOMIC DNA]</scope>
    <source>
        <strain evidence="4">E29_bin28</strain>
    </source>
</reference>
<dbReference type="InterPro" id="IPR028098">
    <property type="entry name" value="Glyco_trans_4-like_N"/>
</dbReference>
<comment type="caution">
    <text evidence="4">The sequence shown here is derived from an EMBL/GenBank/DDBJ whole genome shotgun (WGS) entry which is preliminary data.</text>
</comment>
<dbReference type="InterPro" id="IPR001296">
    <property type="entry name" value="Glyco_trans_1"/>
</dbReference>
<accession>A0A523YKG7</accession>
<dbReference type="Pfam" id="PF00534">
    <property type="entry name" value="Glycos_transf_1"/>
    <property type="match status" value="1"/>
</dbReference>
<feature type="domain" description="Glycosyltransferase subfamily 4-like N-terminal" evidence="3">
    <location>
        <begin position="22"/>
        <end position="207"/>
    </location>
</feature>
<dbReference type="EMBL" id="SOIJ01000256">
    <property type="protein sequence ID" value="TET92025.1"/>
    <property type="molecule type" value="Genomic_DNA"/>
</dbReference>